<dbReference type="EMBL" id="FOKK01000002">
    <property type="protein sequence ID" value="SFA92671.1"/>
    <property type="molecule type" value="Genomic_DNA"/>
</dbReference>
<accession>A0A1I0WVJ6</accession>
<dbReference type="PROSITE" id="PS51257">
    <property type="entry name" value="PROKAR_LIPOPROTEIN"/>
    <property type="match status" value="1"/>
</dbReference>
<reference evidence="1 2" key="1">
    <citation type="submission" date="2016-10" db="EMBL/GenBank/DDBJ databases">
        <authorList>
            <person name="de Groot N.N."/>
        </authorList>
    </citation>
    <scope>NUCLEOTIDE SEQUENCE [LARGE SCALE GENOMIC DNA]</scope>
    <source>
        <strain evidence="1 2">DSM 23399</strain>
    </source>
</reference>
<dbReference type="Proteomes" id="UP000198790">
    <property type="component" value="Unassembled WGS sequence"/>
</dbReference>
<evidence type="ECO:0000313" key="1">
    <source>
        <dbReference type="EMBL" id="SFA92671.1"/>
    </source>
</evidence>
<protein>
    <submittedName>
        <fullName evidence="1">Uncharacterized protein</fullName>
    </submittedName>
</protein>
<organism evidence="1 2">
    <name type="scientific">Algoriphagus aquimarinus</name>
    <dbReference type="NCBI Taxonomy" id="237018"/>
    <lineage>
        <taxon>Bacteria</taxon>
        <taxon>Pseudomonadati</taxon>
        <taxon>Bacteroidota</taxon>
        <taxon>Cytophagia</taxon>
        <taxon>Cytophagales</taxon>
        <taxon>Cyclobacteriaceae</taxon>
        <taxon>Algoriphagus</taxon>
    </lineage>
</organism>
<name>A0A1I0WVJ6_9BACT</name>
<dbReference type="Gene3D" id="3.40.30.10">
    <property type="entry name" value="Glutaredoxin"/>
    <property type="match status" value="1"/>
</dbReference>
<gene>
    <name evidence="1" type="ORF">SAMN04489723_102344</name>
</gene>
<dbReference type="RefSeq" id="WP_092894882.1">
    <property type="nucleotide sequence ID" value="NZ_FOKK01000002.1"/>
</dbReference>
<proteinExistence type="predicted"/>
<keyword evidence="2" id="KW-1185">Reference proteome</keyword>
<dbReference type="AlphaFoldDB" id="A0A1I0WVJ6"/>
<sequence length="225" mass="25497">MNTLGNKFNIFWIGLIFSLACSRTAPEPIEFSISQGVLNNMDFTSLGIQTGQHLPEILYYTLTGEKFEIEANTTKLLISGSYTCDITRGNLQAIDWLYMKYKDEVDIYLVNTLEAHPHNSHSPYSMNEEPWLVKENIASAIAAEQPTTIEERIDLAEKWIKESGIQAPLILDGPKNGFWNLMGQAPNMAILVSTDGEVLLKQSWFEMEEMEEAIDNQLQQMKADK</sequence>
<evidence type="ECO:0000313" key="2">
    <source>
        <dbReference type="Proteomes" id="UP000198790"/>
    </source>
</evidence>
<dbReference type="OrthoDB" id="822198at2"/>
<dbReference type="STRING" id="237018.SAMN04489723_102344"/>